<sequence>MAYVESEKTFSPEKIKKLEAAIALLEDAVERHEQTLPDAISTKELNDLSEAAALYEECKGDYQCGREHLRFALDDFTRQIKDKQQAVNEYNRKVTAAPEQPRSKRLEGSSDAFKERYSQDPLKDLAEMNKKYAGKPEMISDEEDKIACYQAAKLLLKEVKNPVNPIKPAAKDKPTVAFAKLAVFELQGEVEALLAGRMAEAA</sequence>
<proteinExistence type="predicted"/>
<dbReference type="Proteomes" id="UP000178432">
    <property type="component" value="Unassembled WGS sequence"/>
</dbReference>
<dbReference type="EMBL" id="MHIF01000006">
    <property type="protein sequence ID" value="OGY49037.1"/>
    <property type="molecule type" value="Genomic_DNA"/>
</dbReference>
<name>A0A1G1YC12_9BACT</name>
<gene>
    <name evidence="1" type="ORF">A2663_03820</name>
</gene>
<evidence type="ECO:0000313" key="1">
    <source>
        <dbReference type="EMBL" id="OGY49037.1"/>
    </source>
</evidence>
<reference evidence="1 2" key="1">
    <citation type="journal article" date="2016" name="Nat. Commun.">
        <title>Thousands of microbial genomes shed light on interconnected biogeochemical processes in an aquifer system.</title>
        <authorList>
            <person name="Anantharaman K."/>
            <person name="Brown C.T."/>
            <person name="Hug L.A."/>
            <person name="Sharon I."/>
            <person name="Castelle C.J."/>
            <person name="Probst A.J."/>
            <person name="Thomas B.C."/>
            <person name="Singh A."/>
            <person name="Wilkins M.J."/>
            <person name="Karaoz U."/>
            <person name="Brodie E.L."/>
            <person name="Williams K.H."/>
            <person name="Hubbard S.S."/>
            <person name="Banfield J.F."/>
        </authorList>
    </citation>
    <scope>NUCLEOTIDE SEQUENCE [LARGE SCALE GENOMIC DNA]</scope>
</reference>
<dbReference type="AlphaFoldDB" id="A0A1G1YC12"/>
<accession>A0A1G1YC12</accession>
<comment type="caution">
    <text evidence="1">The sequence shown here is derived from an EMBL/GenBank/DDBJ whole genome shotgun (WGS) entry which is preliminary data.</text>
</comment>
<organism evidence="1 2">
    <name type="scientific">Candidatus Buchananbacteria bacterium RIFCSPHIGHO2_01_FULL_46_12</name>
    <dbReference type="NCBI Taxonomy" id="1797536"/>
    <lineage>
        <taxon>Bacteria</taxon>
        <taxon>Candidatus Buchananiibacteriota</taxon>
    </lineage>
</organism>
<protein>
    <submittedName>
        <fullName evidence="1">Uncharacterized protein</fullName>
    </submittedName>
</protein>
<evidence type="ECO:0000313" key="2">
    <source>
        <dbReference type="Proteomes" id="UP000178432"/>
    </source>
</evidence>